<evidence type="ECO:0000256" key="1">
    <source>
        <dbReference type="SAM" id="MobiDB-lite"/>
    </source>
</evidence>
<dbReference type="AlphaFoldDB" id="A0A918X7A6"/>
<feature type="region of interest" description="Disordered" evidence="1">
    <location>
        <begin position="39"/>
        <end position="69"/>
    </location>
</feature>
<reference evidence="2" key="2">
    <citation type="submission" date="2020-09" db="EMBL/GenBank/DDBJ databases">
        <authorList>
            <person name="Sun Q."/>
            <person name="Ohkuma M."/>
        </authorList>
    </citation>
    <scope>NUCLEOTIDE SEQUENCE</scope>
    <source>
        <strain evidence="2">JCM 4637</strain>
    </source>
</reference>
<gene>
    <name evidence="2" type="ORF">GCM10010334_77300</name>
</gene>
<evidence type="ECO:0000313" key="2">
    <source>
        <dbReference type="EMBL" id="GHD16312.1"/>
    </source>
</evidence>
<proteinExistence type="predicted"/>
<dbReference type="Proteomes" id="UP000638353">
    <property type="component" value="Unassembled WGS sequence"/>
</dbReference>
<organism evidence="2 3">
    <name type="scientific">Streptomyces finlayi</name>
    <dbReference type="NCBI Taxonomy" id="67296"/>
    <lineage>
        <taxon>Bacteria</taxon>
        <taxon>Bacillati</taxon>
        <taxon>Actinomycetota</taxon>
        <taxon>Actinomycetes</taxon>
        <taxon>Kitasatosporales</taxon>
        <taxon>Streptomycetaceae</taxon>
        <taxon>Streptomyces</taxon>
    </lineage>
</organism>
<evidence type="ECO:0008006" key="4">
    <source>
        <dbReference type="Google" id="ProtNLM"/>
    </source>
</evidence>
<reference evidence="2" key="1">
    <citation type="journal article" date="2014" name="Int. J. Syst. Evol. Microbiol.">
        <title>Complete genome sequence of Corynebacterium casei LMG S-19264T (=DSM 44701T), isolated from a smear-ripened cheese.</title>
        <authorList>
            <consortium name="US DOE Joint Genome Institute (JGI-PGF)"/>
            <person name="Walter F."/>
            <person name="Albersmeier A."/>
            <person name="Kalinowski J."/>
            <person name="Ruckert C."/>
        </authorList>
    </citation>
    <scope>NUCLEOTIDE SEQUENCE</scope>
    <source>
        <strain evidence="2">JCM 4637</strain>
    </source>
</reference>
<feature type="compositionally biased region" description="Low complexity" evidence="1">
    <location>
        <begin position="54"/>
        <end position="64"/>
    </location>
</feature>
<sequence>MAGTTARRLSQEDRKRRRSPLGICAAAAVALIAPLTSCSTADKPGDANPPPASTAPAAPAPTATRSADETAKAEALAAYAAYWREMQVLYAEPTSKKANLKNFAASQALLRAESDAKRLHGLGLHIVGEAIPRNSTVTSADLSRRVPNVLISSCLDIRKWQTVSTTTQKPASLPPERLTQYVINARAERWPEGWRIVRDEPQDQRC</sequence>
<evidence type="ECO:0000313" key="3">
    <source>
        <dbReference type="Proteomes" id="UP000638353"/>
    </source>
</evidence>
<name>A0A918X7A6_9ACTN</name>
<protein>
    <recommendedName>
        <fullName evidence="4">Secreted protein/lipoprotein</fullName>
    </recommendedName>
</protein>
<accession>A0A918X7A6</accession>
<comment type="caution">
    <text evidence="2">The sequence shown here is derived from an EMBL/GenBank/DDBJ whole genome shotgun (WGS) entry which is preliminary data.</text>
</comment>
<dbReference type="RefSeq" id="WP_229898535.1">
    <property type="nucleotide sequence ID" value="NZ_BMVC01000024.1"/>
</dbReference>
<dbReference type="EMBL" id="BMVC01000024">
    <property type="protein sequence ID" value="GHD16312.1"/>
    <property type="molecule type" value="Genomic_DNA"/>
</dbReference>